<dbReference type="Proteomes" id="UP000681343">
    <property type="component" value="Plasmid pMM35_01"/>
</dbReference>
<proteinExistence type="predicted"/>
<dbReference type="EMBL" id="AP023416">
    <property type="protein sequence ID" value="BCK79939.1"/>
    <property type="molecule type" value="Genomic_DNA"/>
</dbReference>
<reference evidence="1" key="1">
    <citation type="submission" date="2020-09" db="EMBL/GenBank/DDBJ databases">
        <title>New species isolated from human feces.</title>
        <authorList>
            <person name="Kitahara M."/>
            <person name="Shigeno Y."/>
            <person name="Shime M."/>
            <person name="Matsumoto Y."/>
            <person name="Nakamura S."/>
            <person name="Motooka D."/>
            <person name="Fukuoka S."/>
            <person name="Nishikawa H."/>
            <person name="Benno Y."/>
        </authorList>
    </citation>
    <scope>NUCLEOTIDE SEQUENCE</scope>
    <source>
        <strain evidence="1">MM35</strain>
        <plasmid evidence="1">pMM35_01</plasmid>
    </source>
</reference>
<geneLocation type="plasmid" evidence="1 2">
    <name>pMM35_01</name>
</geneLocation>
<evidence type="ECO:0000313" key="1">
    <source>
        <dbReference type="EMBL" id="BCK79939.1"/>
    </source>
</evidence>
<accession>A0A810PUD4</accession>
<evidence type="ECO:0000313" key="2">
    <source>
        <dbReference type="Proteomes" id="UP000681343"/>
    </source>
</evidence>
<dbReference type="KEGG" id="vfa:MM35RIKEN_21310"/>
<gene>
    <name evidence="1" type="ORF">MM35RIKEN_21310</name>
</gene>
<organism evidence="1 2">
    <name type="scientific">Vescimonas fastidiosa</name>
    <dbReference type="NCBI Taxonomy" id="2714353"/>
    <lineage>
        <taxon>Bacteria</taxon>
        <taxon>Bacillati</taxon>
        <taxon>Bacillota</taxon>
        <taxon>Clostridia</taxon>
        <taxon>Eubacteriales</taxon>
        <taxon>Oscillospiraceae</taxon>
        <taxon>Vescimonas</taxon>
    </lineage>
</organism>
<sequence>MGVDGVHHQVQQPLGLGLELLFAHEKRSLRVKRDAHASHLTIIDHIVTHQISNVNAHPVNNF</sequence>
<keyword evidence="1" id="KW-0614">Plasmid</keyword>
<keyword evidence="2" id="KW-1185">Reference proteome</keyword>
<name>A0A810PUD4_9FIRM</name>
<protein>
    <submittedName>
        <fullName evidence="1">Uncharacterized protein</fullName>
    </submittedName>
</protein>
<dbReference type="AlphaFoldDB" id="A0A810PUD4"/>